<organism evidence="3 4">
    <name type="scientific">Sarocladium strictum</name>
    <name type="common">Black bundle disease fungus</name>
    <name type="synonym">Acremonium strictum</name>
    <dbReference type="NCBI Taxonomy" id="5046"/>
    <lineage>
        <taxon>Eukaryota</taxon>
        <taxon>Fungi</taxon>
        <taxon>Dikarya</taxon>
        <taxon>Ascomycota</taxon>
        <taxon>Pezizomycotina</taxon>
        <taxon>Sordariomycetes</taxon>
        <taxon>Hypocreomycetidae</taxon>
        <taxon>Hypocreales</taxon>
        <taxon>Sarocladiaceae</taxon>
        <taxon>Sarocladium</taxon>
    </lineage>
</organism>
<sequence length="729" mass="78807">MSAVKFQCPPYKLYEPDYHPQKPIIVGVDDRLESPETVTLRYEEAARAASGGDPAGDSPPRLLEMAAYGKSQLPSMPGYDASRYQDNAYEQYPAQSFPQQSVDKFAQLNQQSFAANNAAVAQYMPPSISVLSCQPTTGSVGTKIYLKISSAYDLFPISSPMPFVNILFGSEKCAVQDVARDAQEGQGYFYSCNAEVPQLLVTGATGSSVPLALLIEGPSGEEISRTSAGSFQYVEGSADDITRTGKITKHETAPPGTQVDQTSPSAKAEEPQMPNDATTNTYEYPAQQTQYSQQYQGNNDMLTAYRTTSFTEPGFHRRPGPVWNGFGGPLGSTGRSPALDHTLAGRSSLTPLPMPSSTSSGTPQLVRTSIAQNAGGYASGYFPSKASLKLNGKLDSMTENWTQEEWSERRRLVVFRKSQSGSTLHASFRPVSPSERPQGSTCVSCIWWAEKRECFVTSVDTIYLLEQLVAAPNKFTVEEKNRIRRNLEGYHPLTVSKAKSESEEFFKLIMAFPHPKPRNIEKDVKVFPWKVLESALKKIIGKYCASPSSLLPPANSMPLQPSQHPPNGGGYAPLPTPPAVQTLGSQHPDPHGPYSVHTGHGDNIPSPRSLSGTQGPWAPYSTAPSYPSGPRPSSPNARYSSPQQPPLRLTTAPLPAVTSYDTRTVTTAGYGSSGLHTPVSHHPSTATPPRWEATPANYSDSYSALSGHHTGSAQPVYSAPGYADGSHRA</sequence>
<dbReference type="PANTHER" id="PTHR39463:SF1">
    <property type="entry name" value="MEDUSA"/>
    <property type="match status" value="1"/>
</dbReference>
<accession>A0AA39LAH7</accession>
<evidence type="ECO:0000256" key="1">
    <source>
        <dbReference type="SAM" id="MobiDB-lite"/>
    </source>
</evidence>
<protein>
    <recommendedName>
        <fullName evidence="2">DUF7082 domain-containing protein</fullName>
    </recommendedName>
</protein>
<evidence type="ECO:0000313" key="4">
    <source>
        <dbReference type="Proteomes" id="UP001175261"/>
    </source>
</evidence>
<dbReference type="GO" id="GO:0005634">
    <property type="term" value="C:nucleus"/>
    <property type="evidence" value="ECO:0007669"/>
    <property type="project" value="TreeGrafter"/>
</dbReference>
<dbReference type="Pfam" id="PF23305">
    <property type="entry name" value="DUF7082"/>
    <property type="match status" value="1"/>
</dbReference>
<feature type="domain" description="DUF7082" evidence="2">
    <location>
        <begin position="385"/>
        <end position="540"/>
    </location>
</feature>
<dbReference type="PANTHER" id="PTHR39463">
    <property type="entry name" value="MEDUSA"/>
    <property type="match status" value="1"/>
</dbReference>
<dbReference type="Proteomes" id="UP001175261">
    <property type="component" value="Unassembled WGS sequence"/>
</dbReference>
<feature type="compositionally biased region" description="Polar residues" evidence="1">
    <location>
        <begin position="659"/>
        <end position="670"/>
    </location>
</feature>
<dbReference type="AlphaFoldDB" id="A0AA39LAH7"/>
<feature type="compositionally biased region" description="Low complexity" evidence="1">
    <location>
        <begin position="646"/>
        <end position="656"/>
    </location>
</feature>
<reference evidence="3" key="1">
    <citation type="submission" date="2022-10" db="EMBL/GenBank/DDBJ databases">
        <title>Determination and structural analysis of whole genome sequence of Sarocladium strictum F4-1.</title>
        <authorList>
            <person name="Hu L."/>
            <person name="Jiang Y."/>
        </authorList>
    </citation>
    <scope>NUCLEOTIDE SEQUENCE</scope>
    <source>
        <strain evidence="3">F4-1</strain>
    </source>
</reference>
<dbReference type="EMBL" id="JAPDFR010000002">
    <property type="protein sequence ID" value="KAK0390122.1"/>
    <property type="molecule type" value="Genomic_DNA"/>
</dbReference>
<gene>
    <name evidence="3" type="ORF">NLU13_3695</name>
</gene>
<comment type="caution">
    <text evidence="3">The sequence shown here is derived from an EMBL/GenBank/DDBJ whole genome shotgun (WGS) entry which is preliminary data.</text>
</comment>
<feature type="region of interest" description="Disordered" evidence="1">
    <location>
        <begin position="554"/>
        <end position="729"/>
    </location>
</feature>
<proteinExistence type="predicted"/>
<evidence type="ECO:0000259" key="2">
    <source>
        <dbReference type="Pfam" id="PF23305"/>
    </source>
</evidence>
<keyword evidence="4" id="KW-1185">Reference proteome</keyword>
<evidence type="ECO:0000313" key="3">
    <source>
        <dbReference type="EMBL" id="KAK0390122.1"/>
    </source>
</evidence>
<dbReference type="InterPro" id="IPR055509">
    <property type="entry name" value="DUF7082"/>
</dbReference>
<feature type="region of interest" description="Disordered" evidence="1">
    <location>
        <begin position="246"/>
        <end position="278"/>
    </location>
</feature>
<feature type="compositionally biased region" description="Polar residues" evidence="1">
    <location>
        <begin position="696"/>
        <end position="715"/>
    </location>
</feature>
<name>A0AA39LAH7_SARSR</name>